<dbReference type="HAMAP" id="MF_01185">
    <property type="entry name" value="FliW"/>
    <property type="match status" value="1"/>
</dbReference>
<organism evidence="6 7">
    <name type="scientific">Desulfofarcimen acetoxidans (strain ATCC 49208 / DSM 771 / KCTC 5769 / VKM B-1644 / 5575)</name>
    <name type="common">Desulfotomaculum acetoxidans</name>
    <dbReference type="NCBI Taxonomy" id="485916"/>
    <lineage>
        <taxon>Bacteria</taxon>
        <taxon>Bacillati</taxon>
        <taxon>Bacillota</taxon>
        <taxon>Clostridia</taxon>
        <taxon>Eubacteriales</taxon>
        <taxon>Peptococcaceae</taxon>
        <taxon>Desulfofarcimen</taxon>
    </lineage>
</organism>
<dbReference type="STRING" id="485916.Dtox_0670"/>
<reference evidence="6 7" key="1">
    <citation type="journal article" date="2009" name="Stand. Genomic Sci.">
        <title>Complete genome sequence of Desulfotomaculum acetoxidans type strain (5575).</title>
        <authorList>
            <person name="Spring S."/>
            <person name="Lapidus A."/>
            <person name="Schroder M."/>
            <person name="Gleim D."/>
            <person name="Sims D."/>
            <person name="Meincke L."/>
            <person name="Glavina Del Rio T."/>
            <person name="Tice H."/>
            <person name="Copeland A."/>
            <person name="Cheng J.F."/>
            <person name="Lucas S."/>
            <person name="Chen F."/>
            <person name="Nolan M."/>
            <person name="Bruce D."/>
            <person name="Goodwin L."/>
            <person name="Pitluck S."/>
            <person name="Ivanova N."/>
            <person name="Mavromatis K."/>
            <person name="Mikhailova N."/>
            <person name="Pati A."/>
            <person name="Chen A."/>
            <person name="Palaniappan K."/>
            <person name="Land M."/>
            <person name="Hauser L."/>
            <person name="Chang Y.J."/>
            <person name="Jeffries C.D."/>
            <person name="Chain P."/>
            <person name="Saunders E."/>
            <person name="Brettin T."/>
            <person name="Detter J.C."/>
            <person name="Goker M."/>
            <person name="Bristow J."/>
            <person name="Eisen J.A."/>
            <person name="Markowitz V."/>
            <person name="Hugenholtz P."/>
            <person name="Kyrpides N.C."/>
            <person name="Klenk H.P."/>
            <person name="Han C."/>
        </authorList>
    </citation>
    <scope>NUCLEOTIDE SEQUENCE [LARGE SCALE GENOMIC DNA]</scope>
    <source>
        <strain evidence="7">ATCC 49208 / DSM 771 / VKM B-1644</strain>
    </source>
</reference>
<keyword evidence="3 5" id="KW-0810">Translation regulation</keyword>
<comment type="subunit">
    <text evidence="5">Interacts with translational regulator CsrA and flagellin(s).</text>
</comment>
<keyword evidence="4 5" id="KW-0143">Chaperone</keyword>
<evidence type="ECO:0000313" key="7">
    <source>
        <dbReference type="Proteomes" id="UP000002217"/>
    </source>
</evidence>
<accession>C8W1E0</accession>
<comment type="function">
    <text evidence="5">Acts as an anti-CsrA protein, binds CsrA and prevents it from repressing translation of its target genes, one of which is flagellin. Binds to flagellin and participates in the assembly of the flagellum.</text>
</comment>
<dbReference type="Pfam" id="PF02623">
    <property type="entry name" value="FliW"/>
    <property type="match status" value="1"/>
</dbReference>
<gene>
    <name evidence="5" type="primary">fliW</name>
    <name evidence="6" type="ordered locus">Dtox_0670</name>
</gene>
<evidence type="ECO:0000256" key="5">
    <source>
        <dbReference type="HAMAP-Rule" id="MF_01185"/>
    </source>
</evidence>
<dbReference type="EMBL" id="CP001720">
    <property type="protein sequence ID" value="ACV61585.1"/>
    <property type="molecule type" value="Genomic_DNA"/>
</dbReference>
<dbReference type="AlphaFoldDB" id="C8W1E0"/>
<dbReference type="NCBIfam" id="NF009793">
    <property type="entry name" value="PRK13285.1-1"/>
    <property type="match status" value="1"/>
</dbReference>
<dbReference type="InterPro" id="IPR003775">
    <property type="entry name" value="Flagellar_assembly_factor_FliW"/>
</dbReference>
<keyword evidence="1 5" id="KW-0963">Cytoplasm</keyword>
<dbReference type="Gene3D" id="2.30.290.10">
    <property type="entry name" value="BH3618-like"/>
    <property type="match status" value="1"/>
</dbReference>
<evidence type="ECO:0000256" key="4">
    <source>
        <dbReference type="ARBA" id="ARBA00023186"/>
    </source>
</evidence>
<dbReference type="HOGENOM" id="CLU_112356_0_2_9"/>
<dbReference type="OrthoDB" id="9801235at2"/>
<comment type="subcellular location">
    <subcellularLocation>
        <location evidence="5">Cytoplasm</location>
    </subcellularLocation>
</comment>
<comment type="similarity">
    <text evidence="5">Belongs to the FliW family.</text>
</comment>
<proteinExistence type="inferred from homology"/>
<evidence type="ECO:0000256" key="1">
    <source>
        <dbReference type="ARBA" id="ARBA00022490"/>
    </source>
</evidence>
<dbReference type="PANTHER" id="PTHR39190:SF1">
    <property type="entry name" value="FLAGELLAR ASSEMBLY FACTOR FLIW"/>
    <property type="match status" value="1"/>
</dbReference>
<keyword evidence="2 5" id="KW-1005">Bacterial flagellum biogenesis</keyword>
<sequence length="159" mass="17751">MQVKTTNSSNLIVEQENIIAFPTGIPGFEELKRFMLLPEEDMDAFYWLQSVDEPAVAFLATNPFIFFPGYSFDLPDEEIKNLDIQNPEEILVVNIISIPRNRVTETTANLVGPIVINTRLKQAKQVILTGTSYSTKHLLFTGAAKKETSVAQGKGETKC</sequence>
<dbReference type="GO" id="GO:0006417">
    <property type="term" value="P:regulation of translation"/>
    <property type="evidence" value="ECO:0007669"/>
    <property type="project" value="UniProtKB-KW"/>
</dbReference>
<dbReference type="KEGG" id="dae:Dtox_0670"/>
<dbReference type="GO" id="GO:0005737">
    <property type="term" value="C:cytoplasm"/>
    <property type="evidence" value="ECO:0007669"/>
    <property type="project" value="UniProtKB-SubCell"/>
</dbReference>
<keyword evidence="7" id="KW-1185">Reference proteome</keyword>
<dbReference type="Proteomes" id="UP000002217">
    <property type="component" value="Chromosome"/>
</dbReference>
<dbReference type="GO" id="GO:0044780">
    <property type="term" value="P:bacterial-type flagellum assembly"/>
    <property type="evidence" value="ECO:0007669"/>
    <property type="project" value="UniProtKB-UniRule"/>
</dbReference>
<dbReference type="SUPFAM" id="SSF141457">
    <property type="entry name" value="BH3618-like"/>
    <property type="match status" value="1"/>
</dbReference>
<evidence type="ECO:0000256" key="2">
    <source>
        <dbReference type="ARBA" id="ARBA00022795"/>
    </source>
</evidence>
<dbReference type="PANTHER" id="PTHR39190">
    <property type="entry name" value="FLAGELLAR ASSEMBLY FACTOR FLIW"/>
    <property type="match status" value="1"/>
</dbReference>
<dbReference type="RefSeq" id="WP_015756303.1">
    <property type="nucleotide sequence ID" value="NC_013216.1"/>
</dbReference>
<evidence type="ECO:0000256" key="3">
    <source>
        <dbReference type="ARBA" id="ARBA00022845"/>
    </source>
</evidence>
<name>C8W1E0_DESAS</name>
<evidence type="ECO:0000313" key="6">
    <source>
        <dbReference type="EMBL" id="ACV61585.1"/>
    </source>
</evidence>
<dbReference type="eggNOG" id="COG1699">
    <property type="taxonomic scope" value="Bacteria"/>
</dbReference>
<dbReference type="InterPro" id="IPR024046">
    <property type="entry name" value="Flagellar_assmbl_FliW_dom_sf"/>
</dbReference>
<protein>
    <recommendedName>
        <fullName evidence="5">Flagellar assembly factor FliW</fullName>
    </recommendedName>
</protein>